<gene>
    <name evidence="1" type="ORF">SAMN05421503_2613</name>
</gene>
<dbReference type="Proteomes" id="UP000219356">
    <property type="component" value="Unassembled WGS sequence"/>
</dbReference>
<evidence type="ECO:0000313" key="2">
    <source>
        <dbReference type="Proteomes" id="UP000219356"/>
    </source>
</evidence>
<reference evidence="2" key="1">
    <citation type="submission" date="2017-09" db="EMBL/GenBank/DDBJ databases">
        <authorList>
            <person name="Varghese N."/>
            <person name="Submissions S."/>
        </authorList>
    </citation>
    <scope>NUCLEOTIDE SEQUENCE [LARGE SCALE GENOMIC DNA]</scope>
    <source>
        <strain evidence="2">CGMCC 1.8913</strain>
    </source>
</reference>
<dbReference type="AlphaFoldDB" id="A0A285P0V1"/>
<sequence>MSAGAGIAAIPIPGAQAVGGAVAVIGGVAWAGGKLTKLYADNWKGGVWKTTKSLAKKTGKKISDGFSKFTGKVKGLFS</sequence>
<keyword evidence="2" id="KW-1185">Reference proteome</keyword>
<dbReference type="OrthoDB" id="2450817at2"/>
<organism evidence="1 2">
    <name type="scientific">Terribacillus aidingensis</name>
    <dbReference type="NCBI Taxonomy" id="586416"/>
    <lineage>
        <taxon>Bacteria</taxon>
        <taxon>Bacillati</taxon>
        <taxon>Bacillota</taxon>
        <taxon>Bacilli</taxon>
        <taxon>Bacillales</taxon>
        <taxon>Bacillaceae</taxon>
        <taxon>Terribacillus</taxon>
    </lineage>
</organism>
<dbReference type="RefSeq" id="WP_097042772.1">
    <property type="nucleotide sequence ID" value="NZ_OBEK01000004.1"/>
</dbReference>
<dbReference type="EMBL" id="OBEK01000004">
    <property type="protein sequence ID" value="SNZ15359.1"/>
    <property type="molecule type" value="Genomic_DNA"/>
</dbReference>
<name>A0A285P0V1_9BACI</name>
<protein>
    <submittedName>
        <fullName evidence="1">Uncharacterized protein</fullName>
    </submittedName>
</protein>
<proteinExistence type="predicted"/>
<evidence type="ECO:0000313" key="1">
    <source>
        <dbReference type="EMBL" id="SNZ15359.1"/>
    </source>
</evidence>
<accession>A0A285P0V1</accession>